<dbReference type="GO" id="GO:0006874">
    <property type="term" value="P:intracellular calcium ion homeostasis"/>
    <property type="evidence" value="ECO:0007669"/>
    <property type="project" value="TreeGrafter"/>
</dbReference>
<gene>
    <name evidence="7" type="ORF">J5474_15645</name>
</gene>
<dbReference type="GO" id="GO:0005886">
    <property type="term" value="C:plasma membrane"/>
    <property type="evidence" value="ECO:0007669"/>
    <property type="project" value="TreeGrafter"/>
</dbReference>
<dbReference type="NCBIfam" id="TIGR00367">
    <property type="entry name" value="calcium/sodium antiporter"/>
    <property type="match status" value="1"/>
</dbReference>
<dbReference type="Proteomes" id="UP000675940">
    <property type="component" value="Unassembled WGS sequence"/>
</dbReference>
<evidence type="ECO:0000256" key="4">
    <source>
        <dbReference type="ARBA" id="ARBA00023136"/>
    </source>
</evidence>
<evidence type="ECO:0000256" key="3">
    <source>
        <dbReference type="ARBA" id="ARBA00022989"/>
    </source>
</evidence>
<dbReference type="InterPro" id="IPR004481">
    <property type="entry name" value="K/Na/Ca-exchanger"/>
</dbReference>
<feature type="transmembrane region" description="Helical" evidence="5">
    <location>
        <begin position="104"/>
        <end position="121"/>
    </location>
</feature>
<reference evidence="7" key="1">
    <citation type="submission" date="2021-03" db="EMBL/GenBank/DDBJ databases">
        <title>Sagittula salina sp. nov. strain M10.9X isolated from the marine waste.</title>
        <authorList>
            <person name="Satari L."/>
            <person name="Molina-Menor E."/>
            <person name="Vidal-Verdu A."/>
            <person name="Pascual J."/>
            <person name="Pereto J."/>
            <person name="Porcar M."/>
        </authorList>
    </citation>
    <scope>NUCLEOTIDE SEQUENCE</scope>
    <source>
        <strain evidence="7">M10.9X</strain>
    </source>
</reference>
<comment type="subcellular location">
    <subcellularLocation>
        <location evidence="1">Membrane</location>
        <topology evidence="1">Multi-pass membrane protein</topology>
    </subcellularLocation>
</comment>
<dbReference type="GO" id="GO:0008273">
    <property type="term" value="F:calcium, potassium:sodium antiporter activity"/>
    <property type="evidence" value="ECO:0007669"/>
    <property type="project" value="TreeGrafter"/>
</dbReference>
<proteinExistence type="predicted"/>
<keyword evidence="4 5" id="KW-0472">Membrane</keyword>
<keyword evidence="8" id="KW-1185">Reference proteome</keyword>
<feature type="transmembrane region" description="Helical" evidence="5">
    <location>
        <begin position="127"/>
        <end position="144"/>
    </location>
</feature>
<evidence type="ECO:0000256" key="2">
    <source>
        <dbReference type="ARBA" id="ARBA00022692"/>
    </source>
</evidence>
<dbReference type="GO" id="GO:0005262">
    <property type="term" value="F:calcium channel activity"/>
    <property type="evidence" value="ECO:0007669"/>
    <property type="project" value="TreeGrafter"/>
</dbReference>
<evidence type="ECO:0000313" key="8">
    <source>
        <dbReference type="Proteomes" id="UP000675940"/>
    </source>
</evidence>
<dbReference type="EMBL" id="JAGISH010000009">
    <property type="protein sequence ID" value="MBP0483914.1"/>
    <property type="molecule type" value="Genomic_DNA"/>
</dbReference>
<feature type="transmembrane region" description="Helical" evidence="5">
    <location>
        <begin position="35"/>
        <end position="55"/>
    </location>
</feature>
<dbReference type="Gene3D" id="1.20.1420.30">
    <property type="entry name" value="NCX, central ion-binding region"/>
    <property type="match status" value="1"/>
</dbReference>
<organism evidence="7 8">
    <name type="scientific">Sagittula salina</name>
    <dbReference type="NCBI Taxonomy" id="2820268"/>
    <lineage>
        <taxon>Bacteria</taxon>
        <taxon>Pseudomonadati</taxon>
        <taxon>Pseudomonadota</taxon>
        <taxon>Alphaproteobacteria</taxon>
        <taxon>Rhodobacterales</taxon>
        <taxon>Roseobacteraceae</taxon>
        <taxon>Sagittula</taxon>
    </lineage>
</organism>
<accession>A0A940MW21</accession>
<dbReference type="Pfam" id="PF01699">
    <property type="entry name" value="Na_Ca_ex"/>
    <property type="match status" value="2"/>
</dbReference>
<dbReference type="RefSeq" id="WP_209361867.1">
    <property type="nucleotide sequence ID" value="NZ_JAGISH010000009.1"/>
</dbReference>
<evidence type="ECO:0000256" key="1">
    <source>
        <dbReference type="ARBA" id="ARBA00004141"/>
    </source>
</evidence>
<feature type="transmembrane region" description="Helical" evidence="5">
    <location>
        <begin position="6"/>
        <end position="23"/>
    </location>
</feature>
<dbReference type="InterPro" id="IPR004837">
    <property type="entry name" value="NaCa_Exmemb"/>
</dbReference>
<comment type="caution">
    <text evidence="7">The sequence shown here is derived from an EMBL/GenBank/DDBJ whole genome shotgun (WGS) entry which is preliminary data.</text>
</comment>
<feature type="transmembrane region" description="Helical" evidence="5">
    <location>
        <begin position="262"/>
        <end position="282"/>
    </location>
</feature>
<feature type="transmembrane region" description="Helical" evidence="5">
    <location>
        <begin position="67"/>
        <end position="92"/>
    </location>
</feature>
<evidence type="ECO:0000259" key="6">
    <source>
        <dbReference type="Pfam" id="PF01699"/>
    </source>
</evidence>
<keyword evidence="2 5" id="KW-0812">Transmembrane</keyword>
<sequence length="308" mass="31262">MLDTWAPLLGGLVLLTFGGDILVRGAVALARRLAVSPLMIGLVLVGFGTSLPELVTSLRAALIGAPGIAWGNIVGSNIANILLIGGISALLFPIAVSRAGLRRDASVMVATAVAFALLAASAGMGRLPGVLCLAGLATYIALVYRQERNTPPPEESPAPPAPLLFPLLMATAGLALIITGGGLLVSGAVEIARTLQISESTIGLTLVAVGTSLPELVTSVIAALRRQGDVAFGNIVGSNIYNILGIGGITALIAPSDLPPRILAVDTPAMLVVSLLFLVFAATRLRIARAEGAVLLAGYTAYIGLMPG</sequence>
<keyword evidence="3 5" id="KW-1133">Transmembrane helix</keyword>
<dbReference type="PANTHER" id="PTHR10846:SF8">
    <property type="entry name" value="INNER MEMBRANE PROTEIN YRBG"/>
    <property type="match status" value="1"/>
</dbReference>
<dbReference type="InterPro" id="IPR044880">
    <property type="entry name" value="NCX_ion-bd_dom_sf"/>
</dbReference>
<feature type="domain" description="Sodium/calcium exchanger membrane region" evidence="6">
    <location>
        <begin position="167"/>
        <end position="304"/>
    </location>
</feature>
<feature type="transmembrane region" description="Helical" evidence="5">
    <location>
        <begin position="236"/>
        <end position="256"/>
    </location>
</feature>
<protein>
    <submittedName>
        <fullName evidence="7">Calcium/sodium antiporter</fullName>
    </submittedName>
</protein>
<dbReference type="PANTHER" id="PTHR10846">
    <property type="entry name" value="SODIUM/POTASSIUM/CALCIUM EXCHANGER"/>
    <property type="match status" value="1"/>
</dbReference>
<dbReference type="AlphaFoldDB" id="A0A940MW21"/>
<feature type="transmembrane region" description="Helical" evidence="5">
    <location>
        <begin position="201"/>
        <end position="224"/>
    </location>
</feature>
<evidence type="ECO:0000313" key="7">
    <source>
        <dbReference type="EMBL" id="MBP0483914.1"/>
    </source>
</evidence>
<feature type="transmembrane region" description="Helical" evidence="5">
    <location>
        <begin position="164"/>
        <end position="189"/>
    </location>
</feature>
<evidence type="ECO:0000256" key="5">
    <source>
        <dbReference type="SAM" id="Phobius"/>
    </source>
</evidence>
<feature type="domain" description="Sodium/calcium exchanger membrane region" evidence="6">
    <location>
        <begin position="8"/>
        <end position="144"/>
    </location>
</feature>
<name>A0A940MW21_9RHOB</name>